<dbReference type="EMBL" id="CP032094">
    <property type="protein sequence ID" value="AXY03276.1"/>
    <property type="molecule type" value="Genomic_DNA"/>
</dbReference>
<evidence type="ECO:0000313" key="3">
    <source>
        <dbReference type="Proteomes" id="UP000262832"/>
    </source>
</evidence>
<evidence type="ECO:0008006" key="4">
    <source>
        <dbReference type="Google" id="ProtNLM"/>
    </source>
</evidence>
<dbReference type="RefSeq" id="WP_128813168.1">
    <property type="nucleotide sequence ID" value="NZ_CP032094.1"/>
</dbReference>
<keyword evidence="1" id="KW-0175">Coiled coil</keyword>
<proteinExistence type="predicted"/>
<reference evidence="2 3" key="1">
    <citation type="submission" date="2018-08" db="EMBL/GenBank/DDBJ databases">
        <title>Genomic taxonomy of the Vibrionaceae family.</title>
        <authorList>
            <person name="Gomez-Gil B."/>
            <person name="Tanaka M."/>
            <person name="Sawabe T."/>
            <person name="Enciso-Ibarra K."/>
        </authorList>
    </citation>
    <scope>NUCLEOTIDE SEQUENCE [LARGE SCALE GENOMIC DNA]</scope>
    <source>
        <strain evidence="2 3">CAIM 1831</strain>
    </source>
</reference>
<sequence length="97" mass="10813">MITVHREYSLQNCLGLHANVEINPIGKLDVNIVELDEHHSTDFCDLSFESHGGATCVCGKEGTAPWQVNLARKDALELSHLVDEANEEYETLMSDLM</sequence>
<feature type="coiled-coil region" evidence="1">
    <location>
        <begin position="68"/>
        <end position="95"/>
    </location>
</feature>
<evidence type="ECO:0000256" key="1">
    <source>
        <dbReference type="SAM" id="Coils"/>
    </source>
</evidence>
<keyword evidence="3" id="KW-1185">Reference proteome</keyword>
<dbReference type="Proteomes" id="UP000262832">
    <property type="component" value="Chromosome II"/>
</dbReference>
<organism evidence="2 3">
    <name type="scientific">Vibrio alfacsensis</name>
    <dbReference type="NCBI Taxonomy" id="1074311"/>
    <lineage>
        <taxon>Bacteria</taxon>
        <taxon>Pseudomonadati</taxon>
        <taxon>Pseudomonadota</taxon>
        <taxon>Gammaproteobacteria</taxon>
        <taxon>Vibrionales</taxon>
        <taxon>Vibrionaceae</taxon>
        <taxon>Vibrio</taxon>
    </lineage>
</organism>
<accession>A0ABM6YZJ1</accession>
<evidence type="ECO:0000313" key="2">
    <source>
        <dbReference type="EMBL" id="AXY03276.1"/>
    </source>
</evidence>
<protein>
    <recommendedName>
        <fullName evidence="4">DUF3630 family protein</fullName>
    </recommendedName>
</protein>
<gene>
    <name evidence="2" type="ORF">D1115_20550</name>
</gene>
<name>A0ABM6YZJ1_9VIBR</name>